<dbReference type="GO" id="GO:0032444">
    <property type="term" value="C:activin responsive factor complex"/>
    <property type="evidence" value="ECO:0007669"/>
    <property type="project" value="TreeGrafter"/>
</dbReference>
<keyword evidence="2" id="KW-1185">Reference proteome</keyword>
<dbReference type="GO" id="GO:0007179">
    <property type="term" value="P:transforming growth factor beta receptor signaling pathway"/>
    <property type="evidence" value="ECO:0007669"/>
    <property type="project" value="TreeGrafter"/>
</dbReference>
<dbReference type="GO" id="GO:0001228">
    <property type="term" value="F:DNA-binding transcription activator activity, RNA polymerase II-specific"/>
    <property type="evidence" value="ECO:0007669"/>
    <property type="project" value="TreeGrafter"/>
</dbReference>
<feature type="region of interest" description="Disordered" evidence="1">
    <location>
        <begin position="99"/>
        <end position="160"/>
    </location>
</feature>
<dbReference type="Proteomes" id="UP000245341">
    <property type="component" value="Unplaced"/>
</dbReference>
<evidence type="ECO:0000313" key="2">
    <source>
        <dbReference type="Proteomes" id="UP000245341"/>
    </source>
</evidence>
<sequence>MALVIQAAPFRGLKGPHQASGPGRVPLLQGRLRGLQGSRPRHCGCRTRPWSGAALAEQGHAGRRRRGTWPLRAARLALEAVGSPADAQGGLQHELIARGPQGAGTTEGPAGAGHSGEKVMPAPPLPSETPLGHLCPLPGPRRGEGRTSQGGSSRLSPLSPEHRAWPLHLLQDPEDPPGLSTRSHRASLWGQLPSSYLPLHPPNVVMPLAPLPPTPCPQCPPSASPAYWRVAPEAHGPPGLLWDLDALFQGVPPKQSICDVWVSQSQDPAASTPGWLLSHRACEAPSAGAAFLSYLFLTPLAFGEPRPRGPRGVCGHSSPETPGTSVLSICDVYWTTQPRVGVGPGTALALMSSESSGMLELQSDCLVQVLSPPFTKHVTVK</sequence>
<protein>
    <submittedName>
        <fullName evidence="3">LOW QUALITY PROTEIN: uncharacterized protein LOC102743275</fullName>
    </submittedName>
</protein>
<evidence type="ECO:0000256" key="1">
    <source>
        <dbReference type="SAM" id="MobiDB-lite"/>
    </source>
</evidence>
<dbReference type="InterPro" id="IPR052327">
    <property type="entry name" value="Activin_resp_transcr_regulator"/>
</dbReference>
<proteinExistence type="predicted"/>
<feature type="compositionally biased region" description="Polar residues" evidence="1">
    <location>
        <begin position="146"/>
        <end position="156"/>
    </location>
</feature>
<feature type="compositionally biased region" description="Low complexity" evidence="1">
    <location>
        <begin position="99"/>
        <end position="109"/>
    </location>
</feature>
<dbReference type="KEGG" id="lww:102743275"/>
<name>A0A7F8QBW1_LEPWE</name>
<dbReference type="GeneID" id="102743275"/>
<dbReference type="PANTHER" id="PTHR47316">
    <property type="entry name" value="FORKHEAD BOX PROTEIN H1"/>
    <property type="match status" value="1"/>
</dbReference>
<gene>
    <name evidence="3" type="primary">LOC102743275</name>
</gene>
<reference evidence="3" key="1">
    <citation type="submission" date="2025-08" db="UniProtKB">
        <authorList>
            <consortium name="RefSeq"/>
        </authorList>
    </citation>
    <scope>IDENTIFICATION</scope>
    <source>
        <tissue evidence="3">Liver</tissue>
    </source>
</reference>
<organism evidence="2 3">
    <name type="scientific">Leptonychotes weddellii</name>
    <name type="common">Weddell seal</name>
    <name type="synonym">Otaria weddellii</name>
    <dbReference type="NCBI Taxonomy" id="9713"/>
    <lineage>
        <taxon>Eukaryota</taxon>
        <taxon>Metazoa</taxon>
        <taxon>Chordata</taxon>
        <taxon>Craniata</taxon>
        <taxon>Vertebrata</taxon>
        <taxon>Euteleostomi</taxon>
        <taxon>Mammalia</taxon>
        <taxon>Eutheria</taxon>
        <taxon>Laurasiatheria</taxon>
        <taxon>Carnivora</taxon>
        <taxon>Caniformia</taxon>
        <taxon>Pinnipedia</taxon>
        <taxon>Phocidae</taxon>
        <taxon>Monachinae</taxon>
        <taxon>Lobodontini</taxon>
        <taxon>Leptonychotes</taxon>
    </lineage>
</organism>
<evidence type="ECO:0000313" key="3">
    <source>
        <dbReference type="RefSeq" id="XP_030878712.1"/>
    </source>
</evidence>
<dbReference type="AlphaFoldDB" id="A0A7F8QBW1"/>
<dbReference type="OrthoDB" id="5954824at2759"/>
<accession>A0A7F8QBW1</accession>
<dbReference type="RefSeq" id="XP_030878712.1">
    <property type="nucleotide sequence ID" value="XM_031022852.1"/>
</dbReference>
<dbReference type="GO" id="GO:0000976">
    <property type="term" value="F:transcription cis-regulatory region binding"/>
    <property type="evidence" value="ECO:0007669"/>
    <property type="project" value="TreeGrafter"/>
</dbReference>
<dbReference type="PANTHER" id="PTHR47316:SF1">
    <property type="entry name" value="FORKHEAD BOX PROTEIN H1"/>
    <property type="match status" value="1"/>
</dbReference>